<keyword evidence="1" id="KW-0812">Transmembrane</keyword>
<gene>
    <name evidence="2" type="ORF">CYJ57_05240</name>
</gene>
<sequence>MTTLYGMAVLLVYLVCILLSYSVFKDFNLKHFYPMEKEEFAQYAIWLISISIGSGLATFLLSIIETVQNITLTYLN</sequence>
<feature type="transmembrane region" description="Helical" evidence="1">
    <location>
        <begin position="6"/>
        <end position="24"/>
    </location>
</feature>
<keyword evidence="1" id="KW-0472">Membrane</keyword>
<protein>
    <submittedName>
        <fullName evidence="2">DUF1146 domain-containing protein</fullName>
    </submittedName>
</protein>
<accession>A0A2I1JZ86</accession>
<feature type="transmembrane region" description="Helical" evidence="1">
    <location>
        <begin position="44"/>
        <end position="64"/>
    </location>
</feature>
<proteinExistence type="predicted"/>
<evidence type="ECO:0000313" key="3">
    <source>
        <dbReference type="Proteomes" id="UP000234384"/>
    </source>
</evidence>
<dbReference type="EMBL" id="PKHE01000012">
    <property type="protein sequence ID" value="PKY88625.1"/>
    <property type="molecule type" value="Genomic_DNA"/>
</dbReference>
<organism evidence="2 3">
    <name type="scientific">Falseniella ignava</name>
    <dbReference type="NCBI Taxonomy" id="137730"/>
    <lineage>
        <taxon>Bacteria</taxon>
        <taxon>Bacillati</taxon>
        <taxon>Bacillota</taxon>
        <taxon>Bacilli</taxon>
        <taxon>Lactobacillales</taxon>
        <taxon>Aerococcaceae</taxon>
        <taxon>Falseniella</taxon>
    </lineage>
</organism>
<dbReference type="AlphaFoldDB" id="A0A2I1JZ86"/>
<keyword evidence="1" id="KW-1133">Transmembrane helix</keyword>
<evidence type="ECO:0000256" key="1">
    <source>
        <dbReference type="SAM" id="Phobius"/>
    </source>
</evidence>
<dbReference type="RefSeq" id="WP_006701051.1">
    <property type="nucleotide sequence ID" value="NZ_PKHE01000012.1"/>
</dbReference>
<comment type="caution">
    <text evidence="2">The sequence shown here is derived from an EMBL/GenBank/DDBJ whole genome shotgun (WGS) entry which is preliminary data.</text>
</comment>
<dbReference type="InterPro" id="IPR009526">
    <property type="entry name" value="DUF1146"/>
</dbReference>
<name>A0A2I1JZ86_9LACT</name>
<dbReference type="Pfam" id="PF06612">
    <property type="entry name" value="DUF1146"/>
    <property type="match status" value="1"/>
</dbReference>
<reference evidence="2 3" key="1">
    <citation type="submission" date="2017-12" db="EMBL/GenBank/DDBJ databases">
        <title>Phylogenetic diversity of female urinary microbiome.</title>
        <authorList>
            <person name="Thomas-White K."/>
            <person name="Wolfe A.J."/>
        </authorList>
    </citation>
    <scope>NUCLEOTIDE SEQUENCE [LARGE SCALE GENOMIC DNA]</scope>
    <source>
        <strain evidence="2 3">UMB0898</strain>
    </source>
</reference>
<dbReference type="Proteomes" id="UP000234384">
    <property type="component" value="Unassembled WGS sequence"/>
</dbReference>
<evidence type="ECO:0000313" key="2">
    <source>
        <dbReference type="EMBL" id="PKY88625.1"/>
    </source>
</evidence>